<dbReference type="KEGG" id="pfla:Pflav_012850"/>
<evidence type="ECO:0000313" key="1">
    <source>
        <dbReference type="EMBL" id="BCB74875.1"/>
    </source>
</evidence>
<protein>
    <submittedName>
        <fullName evidence="1">Uncharacterized protein</fullName>
    </submittedName>
</protein>
<evidence type="ECO:0000313" key="2">
    <source>
        <dbReference type="Proteomes" id="UP000502508"/>
    </source>
</evidence>
<dbReference type="Proteomes" id="UP000502508">
    <property type="component" value="Chromosome"/>
</dbReference>
<keyword evidence="2" id="KW-1185">Reference proteome</keyword>
<reference evidence="1 2" key="1">
    <citation type="submission" date="2020-03" db="EMBL/GenBank/DDBJ databases">
        <title>Whole genome shotgun sequence of Phytohabitans flavus NBRC 107702.</title>
        <authorList>
            <person name="Komaki H."/>
            <person name="Tamura T."/>
        </authorList>
    </citation>
    <scope>NUCLEOTIDE SEQUENCE [LARGE SCALE GENOMIC DNA]</scope>
    <source>
        <strain evidence="1 2">NBRC 107702</strain>
    </source>
</reference>
<dbReference type="AlphaFoldDB" id="A0A6F8XM36"/>
<organism evidence="1 2">
    <name type="scientific">Phytohabitans flavus</name>
    <dbReference type="NCBI Taxonomy" id="1076124"/>
    <lineage>
        <taxon>Bacteria</taxon>
        <taxon>Bacillati</taxon>
        <taxon>Actinomycetota</taxon>
        <taxon>Actinomycetes</taxon>
        <taxon>Micromonosporales</taxon>
        <taxon>Micromonosporaceae</taxon>
    </lineage>
</organism>
<gene>
    <name evidence="1" type="ORF">Pflav_012850</name>
</gene>
<proteinExistence type="predicted"/>
<sequence length="60" mass="6831">MSDLLAKGMELLPPDPARLERLEFMAELYGFFAARIPALMNEWQEHITAWQAARDARVAA</sequence>
<dbReference type="Gene3D" id="1.10.287.160">
    <property type="entry name" value="HR1 repeat"/>
    <property type="match status" value="1"/>
</dbReference>
<dbReference type="RefSeq" id="WP_173034398.1">
    <property type="nucleotide sequence ID" value="NZ_AP022870.1"/>
</dbReference>
<reference evidence="1 2" key="2">
    <citation type="submission" date="2020-03" db="EMBL/GenBank/DDBJ databases">
        <authorList>
            <person name="Ichikawa N."/>
            <person name="Kimura A."/>
            <person name="Kitahashi Y."/>
            <person name="Uohara A."/>
        </authorList>
    </citation>
    <scope>NUCLEOTIDE SEQUENCE [LARGE SCALE GENOMIC DNA]</scope>
    <source>
        <strain evidence="1 2">NBRC 107702</strain>
    </source>
</reference>
<accession>A0A6F8XM36</accession>
<dbReference type="EMBL" id="AP022870">
    <property type="protein sequence ID" value="BCB74875.1"/>
    <property type="molecule type" value="Genomic_DNA"/>
</dbReference>
<name>A0A6F8XM36_9ACTN</name>